<dbReference type="EMBL" id="JAVDWA010000003">
    <property type="protein sequence ID" value="MDR7073033.1"/>
    <property type="molecule type" value="Genomic_DNA"/>
</dbReference>
<organism evidence="2 3">
    <name type="scientific">Fictibacillus barbaricus</name>
    <dbReference type="NCBI Taxonomy" id="182136"/>
    <lineage>
        <taxon>Bacteria</taxon>
        <taxon>Bacillati</taxon>
        <taxon>Bacillota</taxon>
        <taxon>Bacilli</taxon>
        <taxon>Bacillales</taxon>
        <taxon>Fictibacillaceae</taxon>
        <taxon>Fictibacillus</taxon>
    </lineage>
</organism>
<name>A0ABU1U0U1_9BACL</name>
<reference evidence="2 3" key="1">
    <citation type="submission" date="2023-07" db="EMBL/GenBank/DDBJ databases">
        <title>Sorghum-associated microbial communities from plants grown in Nebraska, USA.</title>
        <authorList>
            <person name="Schachtman D."/>
        </authorList>
    </citation>
    <scope>NUCLEOTIDE SEQUENCE [LARGE SCALE GENOMIC DNA]</scope>
    <source>
        <strain evidence="2 3">BE211</strain>
    </source>
</reference>
<feature type="transmembrane region" description="Helical" evidence="1">
    <location>
        <begin position="37"/>
        <end position="59"/>
    </location>
</feature>
<protein>
    <submittedName>
        <fullName evidence="2">Uncharacterized protein</fullName>
    </submittedName>
</protein>
<evidence type="ECO:0000256" key="1">
    <source>
        <dbReference type="SAM" id="Phobius"/>
    </source>
</evidence>
<gene>
    <name evidence="2" type="ORF">J2X07_002019</name>
</gene>
<proteinExistence type="predicted"/>
<evidence type="ECO:0000313" key="2">
    <source>
        <dbReference type="EMBL" id="MDR7073033.1"/>
    </source>
</evidence>
<feature type="transmembrane region" description="Helical" evidence="1">
    <location>
        <begin position="71"/>
        <end position="93"/>
    </location>
</feature>
<keyword evidence="3" id="KW-1185">Reference proteome</keyword>
<keyword evidence="1" id="KW-0812">Transmembrane</keyword>
<comment type="caution">
    <text evidence="2">The sequence shown here is derived from an EMBL/GenBank/DDBJ whole genome shotgun (WGS) entry which is preliminary data.</text>
</comment>
<feature type="transmembrane region" description="Helical" evidence="1">
    <location>
        <begin position="6"/>
        <end position="28"/>
    </location>
</feature>
<sequence length="99" mass="11630">MQHYSLMHDGLFAACLTMLNILLTLYILKPKKSTFRLIYWVCMLFFISIYPISLVGYQVQIPRSSGLMLGLAFMITVTFSMILFFSVCWVWVIRRSFSR</sequence>
<keyword evidence="1" id="KW-0472">Membrane</keyword>
<evidence type="ECO:0000313" key="3">
    <source>
        <dbReference type="Proteomes" id="UP001258181"/>
    </source>
</evidence>
<dbReference type="Proteomes" id="UP001258181">
    <property type="component" value="Unassembled WGS sequence"/>
</dbReference>
<accession>A0ABU1U0U1</accession>
<keyword evidence="1" id="KW-1133">Transmembrane helix</keyword>